<dbReference type="RefSeq" id="WP_169210930.1">
    <property type="nucleotide sequence ID" value="NZ_JAATNW010000005.1"/>
</dbReference>
<dbReference type="PIRSF" id="PIRSF004911">
    <property type="entry name" value="DUF160"/>
    <property type="match status" value="1"/>
</dbReference>
<evidence type="ECO:0000256" key="4">
    <source>
        <dbReference type="ARBA" id="ARBA00008703"/>
    </source>
</evidence>
<proteinExistence type="inferred from homology"/>
<evidence type="ECO:0000256" key="2">
    <source>
        <dbReference type="ARBA" id="ARBA00001933"/>
    </source>
</evidence>
<keyword evidence="16" id="KW-1185">Reference proteome</keyword>
<evidence type="ECO:0000313" key="16">
    <source>
        <dbReference type="Proteomes" id="UP000709336"/>
    </source>
</evidence>
<reference evidence="15 16" key="1">
    <citation type="submission" date="2020-03" db="EMBL/GenBank/DDBJ databases">
        <title>Alteromonas ponticola sp. nov., isolated from seawater.</title>
        <authorList>
            <person name="Yoon J.-H."/>
            <person name="Kim Y.-O."/>
        </authorList>
    </citation>
    <scope>NUCLEOTIDE SEQUENCE [LARGE SCALE GENOMIC DNA]</scope>
    <source>
        <strain evidence="15 16">MYP5</strain>
    </source>
</reference>
<gene>
    <name evidence="15" type="primary">epmB</name>
    <name evidence="15" type="ORF">HCJ96_10100</name>
</gene>
<comment type="catalytic activity">
    <reaction evidence="1">
        <text>L-lysine = D-beta-lysine</text>
        <dbReference type="Rhea" id="RHEA:44148"/>
        <dbReference type="ChEBI" id="CHEBI:32551"/>
        <dbReference type="ChEBI" id="CHEBI:84138"/>
    </reaction>
</comment>
<dbReference type="PANTHER" id="PTHR30538:SF1">
    <property type="entry name" value="L-LYSINE 2,3-AMINOMUTASE"/>
    <property type="match status" value="1"/>
</dbReference>
<keyword evidence="6" id="KW-0004">4Fe-4S</keyword>
<keyword evidence="11" id="KW-0411">Iron-sulfur</keyword>
<keyword evidence="8" id="KW-0479">Metal-binding</keyword>
<dbReference type="EMBL" id="JAATNW010000005">
    <property type="protein sequence ID" value="NMH60371.1"/>
    <property type="molecule type" value="Genomic_DNA"/>
</dbReference>
<dbReference type="InterPro" id="IPR007197">
    <property type="entry name" value="rSAM"/>
</dbReference>
<feature type="domain" description="Radical SAM core" evidence="14">
    <location>
        <begin position="106"/>
        <end position="329"/>
    </location>
</feature>
<keyword evidence="7" id="KW-0949">S-adenosyl-L-methionine</keyword>
<dbReference type="InterPro" id="IPR058240">
    <property type="entry name" value="rSAM_sf"/>
</dbReference>
<dbReference type="InterPro" id="IPR003739">
    <property type="entry name" value="Lys_aminomutase/Glu_NH3_mut"/>
</dbReference>
<dbReference type="NCBIfam" id="TIGR00238">
    <property type="entry name" value="KamA family radical SAM protein"/>
    <property type="match status" value="1"/>
</dbReference>
<comment type="similarity">
    <text evidence="4">Belongs to the radical SAM superfamily. KamA family.</text>
</comment>
<evidence type="ECO:0000256" key="13">
    <source>
        <dbReference type="ARBA" id="ARBA00030756"/>
    </source>
</evidence>
<evidence type="ECO:0000256" key="7">
    <source>
        <dbReference type="ARBA" id="ARBA00022691"/>
    </source>
</evidence>
<evidence type="ECO:0000256" key="6">
    <source>
        <dbReference type="ARBA" id="ARBA00022485"/>
    </source>
</evidence>
<dbReference type="SFLD" id="SFLDG01070">
    <property type="entry name" value="PLP-dependent"/>
    <property type="match status" value="1"/>
</dbReference>
<dbReference type="SFLD" id="SFLDF00314">
    <property type="entry name" value="L-lysine_2_3-aminomutase_(yjeK"/>
    <property type="match status" value="1"/>
</dbReference>
<protein>
    <recommendedName>
        <fullName evidence="5">L-lysine 2,3-aminomutase</fullName>
    </recommendedName>
    <alternativeName>
        <fullName evidence="13">EF-P post-translational modification enzyme B</fullName>
    </alternativeName>
</protein>
<evidence type="ECO:0000256" key="9">
    <source>
        <dbReference type="ARBA" id="ARBA00022898"/>
    </source>
</evidence>
<evidence type="ECO:0000259" key="14">
    <source>
        <dbReference type="PROSITE" id="PS51918"/>
    </source>
</evidence>
<comment type="cofactor">
    <cofactor evidence="2">
        <name>pyridoxal 5'-phosphate</name>
        <dbReference type="ChEBI" id="CHEBI:597326"/>
    </cofactor>
</comment>
<keyword evidence="10" id="KW-0408">Iron</keyword>
<dbReference type="Proteomes" id="UP000709336">
    <property type="component" value="Unassembled WGS sequence"/>
</dbReference>
<dbReference type="InterPro" id="IPR013785">
    <property type="entry name" value="Aldolase_TIM"/>
</dbReference>
<comment type="cofactor">
    <cofactor evidence="3">
        <name>[4Fe-4S] cluster</name>
        <dbReference type="ChEBI" id="CHEBI:49883"/>
    </cofactor>
</comment>
<keyword evidence="9" id="KW-0663">Pyridoxal phosphate</keyword>
<dbReference type="InterPro" id="IPR022462">
    <property type="entry name" value="EpmB"/>
</dbReference>
<evidence type="ECO:0000313" key="15">
    <source>
        <dbReference type="EMBL" id="NMH60371.1"/>
    </source>
</evidence>
<dbReference type="Pfam" id="PF04055">
    <property type="entry name" value="Radical_SAM"/>
    <property type="match status" value="1"/>
</dbReference>
<evidence type="ECO:0000256" key="8">
    <source>
        <dbReference type="ARBA" id="ARBA00022723"/>
    </source>
</evidence>
<evidence type="ECO:0000256" key="3">
    <source>
        <dbReference type="ARBA" id="ARBA00001966"/>
    </source>
</evidence>
<accession>A0ABX1R390</accession>
<evidence type="ECO:0000256" key="12">
    <source>
        <dbReference type="ARBA" id="ARBA00023235"/>
    </source>
</evidence>
<dbReference type="PROSITE" id="PS51918">
    <property type="entry name" value="RADICAL_SAM"/>
    <property type="match status" value="1"/>
</dbReference>
<dbReference type="SUPFAM" id="SSF102114">
    <property type="entry name" value="Radical SAM enzymes"/>
    <property type="match status" value="1"/>
</dbReference>
<keyword evidence="12" id="KW-0413">Isomerase</keyword>
<evidence type="ECO:0000256" key="1">
    <source>
        <dbReference type="ARBA" id="ARBA00001352"/>
    </source>
</evidence>
<evidence type="ECO:0000256" key="11">
    <source>
        <dbReference type="ARBA" id="ARBA00023014"/>
    </source>
</evidence>
<dbReference type="PANTHER" id="PTHR30538">
    <property type="entry name" value="LYSINE 2,3-AMINOMUTASE-RELATED"/>
    <property type="match status" value="1"/>
</dbReference>
<name>A0ABX1R390_9ALTE</name>
<dbReference type="SFLD" id="SFLDS00029">
    <property type="entry name" value="Radical_SAM"/>
    <property type="match status" value="1"/>
</dbReference>
<dbReference type="Gene3D" id="3.20.20.70">
    <property type="entry name" value="Aldolase class I"/>
    <property type="match status" value="1"/>
</dbReference>
<sequence>MAQIIPKNRAGVEHNWQKELADSFTDPVQLLHYLNLPVDDFTHHIEARRLFPMRVPQHFASLMRQSDPDDPLLNQVFPLAAEFTQAKGFSSDPLLEHDTAGQGVLHKYKSRVLLIVRGGCAVNCRYCFRRHFPYSDNAINKQEFEQVLTYIKQNNEINEVIFSGGDPLMAKDLQLAWMAEQIANISHIKRLRLHTRLPVVIPNRLNNEFFDWFARLPLQKILVIHANHKNEISQDLKQNLRRLRQAGVTLLNQAVLLKGINDSADSLELLHEALFDAGVLPYYLHVLDKVQGAAHFEVSDDKARHIMAELIKRQPGFLVPKLVREIGGQPGKTPIDLHLHP</sequence>
<dbReference type="CDD" id="cd01335">
    <property type="entry name" value="Radical_SAM"/>
    <property type="match status" value="1"/>
</dbReference>
<organism evidence="15 16">
    <name type="scientific">Alteromonas ponticola</name>
    <dbReference type="NCBI Taxonomy" id="2720613"/>
    <lineage>
        <taxon>Bacteria</taxon>
        <taxon>Pseudomonadati</taxon>
        <taxon>Pseudomonadota</taxon>
        <taxon>Gammaproteobacteria</taxon>
        <taxon>Alteromonadales</taxon>
        <taxon>Alteromonadaceae</taxon>
        <taxon>Alteromonas/Salinimonas group</taxon>
        <taxon>Alteromonas</taxon>
    </lineage>
</organism>
<dbReference type="NCBIfam" id="TIGR03821">
    <property type="entry name" value="EFP_modif_epmB"/>
    <property type="match status" value="1"/>
</dbReference>
<evidence type="ECO:0000256" key="10">
    <source>
        <dbReference type="ARBA" id="ARBA00023004"/>
    </source>
</evidence>
<comment type="caution">
    <text evidence="15">The sequence shown here is derived from an EMBL/GenBank/DDBJ whole genome shotgun (WGS) entry which is preliminary data.</text>
</comment>
<evidence type="ECO:0000256" key="5">
    <source>
        <dbReference type="ARBA" id="ARBA00022363"/>
    </source>
</evidence>